<comment type="subcellular location">
    <subcellularLocation>
        <location evidence="1">Cell membrane</location>
        <topology evidence="1">Multi-pass membrane protein</topology>
    </subcellularLocation>
</comment>
<comment type="caution">
    <text evidence="13">The sequence shown here is derived from an EMBL/GenBank/DDBJ whole genome shotgun (WGS) entry which is preliminary data.</text>
</comment>
<protein>
    <recommendedName>
        <fullName evidence="15">Sodium-coupled monocarboxylate transporter 2</fullName>
    </recommendedName>
</protein>
<keyword evidence="3" id="KW-0813">Transport</keyword>
<dbReference type="Gene3D" id="1.20.1730.10">
    <property type="entry name" value="Sodium/glucose cotransporter"/>
    <property type="match status" value="1"/>
</dbReference>
<feature type="transmembrane region" description="Helical" evidence="12">
    <location>
        <begin position="268"/>
        <end position="290"/>
    </location>
</feature>
<gene>
    <name evidence="13" type="ORF">KUTeg_013093</name>
</gene>
<keyword evidence="6 12" id="KW-1133">Transmembrane helix</keyword>
<evidence type="ECO:0000256" key="5">
    <source>
        <dbReference type="ARBA" id="ARBA00022692"/>
    </source>
</evidence>
<accession>A0ABQ9ET37</accession>
<organism evidence="13 14">
    <name type="scientific">Tegillarca granosa</name>
    <name type="common">Malaysian cockle</name>
    <name type="synonym">Anadara granosa</name>
    <dbReference type="NCBI Taxonomy" id="220873"/>
    <lineage>
        <taxon>Eukaryota</taxon>
        <taxon>Metazoa</taxon>
        <taxon>Spiralia</taxon>
        <taxon>Lophotrochozoa</taxon>
        <taxon>Mollusca</taxon>
        <taxon>Bivalvia</taxon>
        <taxon>Autobranchia</taxon>
        <taxon>Pteriomorphia</taxon>
        <taxon>Arcoida</taxon>
        <taxon>Arcoidea</taxon>
        <taxon>Arcidae</taxon>
        <taxon>Tegillarca</taxon>
    </lineage>
</organism>
<dbReference type="InterPro" id="IPR051163">
    <property type="entry name" value="Sodium:Solute_Symporter_SSF"/>
</dbReference>
<evidence type="ECO:0000313" key="13">
    <source>
        <dbReference type="EMBL" id="KAJ8308219.1"/>
    </source>
</evidence>
<evidence type="ECO:0000313" key="14">
    <source>
        <dbReference type="Proteomes" id="UP001217089"/>
    </source>
</evidence>
<dbReference type="PANTHER" id="PTHR42985:SF40">
    <property type="entry name" value="LD47995P-RELATED"/>
    <property type="match status" value="1"/>
</dbReference>
<feature type="transmembrane region" description="Helical" evidence="12">
    <location>
        <begin position="241"/>
        <end position="261"/>
    </location>
</feature>
<evidence type="ECO:0000256" key="7">
    <source>
        <dbReference type="ARBA" id="ARBA00023053"/>
    </source>
</evidence>
<comment type="similarity">
    <text evidence="2 11">Belongs to the sodium:solute symporter (SSF) (TC 2.A.21) family.</text>
</comment>
<dbReference type="PANTHER" id="PTHR42985">
    <property type="entry name" value="SODIUM-COUPLED MONOCARBOXYLATE TRANSPORTER"/>
    <property type="match status" value="1"/>
</dbReference>
<feature type="transmembrane region" description="Helical" evidence="12">
    <location>
        <begin position="350"/>
        <end position="371"/>
    </location>
</feature>
<evidence type="ECO:0000256" key="9">
    <source>
        <dbReference type="ARBA" id="ARBA00023136"/>
    </source>
</evidence>
<dbReference type="InterPro" id="IPR038377">
    <property type="entry name" value="Na/Glc_symporter_sf"/>
</dbReference>
<keyword evidence="14" id="KW-1185">Reference proteome</keyword>
<evidence type="ECO:0000256" key="6">
    <source>
        <dbReference type="ARBA" id="ARBA00022989"/>
    </source>
</evidence>
<evidence type="ECO:0000256" key="8">
    <source>
        <dbReference type="ARBA" id="ARBA00023065"/>
    </source>
</evidence>
<feature type="transmembrane region" description="Helical" evidence="12">
    <location>
        <begin position="104"/>
        <end position="129"/>
    </location>
</feature>
<dbReference type="Proteomes" id="UP001217089">
    <property type="component" value="Unassembled WGS sequence"/>
</dbReference>
<evidence type="ECO:0000256" key="2">
    <source>
        <dbReference type="ARBA" id="ARBA00006434"/>
    </source>
</evidence>
<evidence type="ECO:0000256" key="12">
    <source>
        <dbReference type="SAM" id="Phobius"/>
    </source>
</evidence>
<dbReference type="PROSITE" id="PS50283">
    <property type="entry name" value="NA_SOLUT_SYMP_3"/>
    <property type="match status" value="1"/>
</dbReference>
<keyword evidence="4" id="KW-1003">Cell membrane</keyword>
<feature type="transmembrane region" description="Helical" evidence="12">
    <location>
        <begin position="65"/>
        <end position="83"/>
    </location>
</feature>
<keyword evidence="7" id="KW-0915">Sodium</keyword>
<feature type="transmembrane region" description="Helical" evidence="12">
    <location>
        <begin position="9"/>
        <end position="29"/>
    </location>
</feature>
<keyword evidence="10" id="KW-0739">Sodium transport</keyword>
<keyword evidence="8" id="KW-0406">Ion transport</keyword>
<evidence type="ECO:0000256" key="11">
    <source>
        <dbReference type="RuleBase" id="RU362091"/>
    </source>
</evidence>
<keyword evidence="9 12" id="KW-0472">Membrane</keyword>
<evidence type="ECO:0008006" key="15">
    <source>
        <dbReference type="Google" id="ProtNLM"/>
    </source>
</evidence>
<evidence type="ECO:0000256" key="3">
    <source>
        <dbReference type="ARBA" id="ARBA00022448"/>
    </source>
</evidence>
<evidence type="ECO:0000256" key="4">
    <source>
        <dbReference type="ARBA" id="ARBA00022475"/>
    </source>
</evidence>
<keyword evidence="5 12" id="KW-0812">Transmembrane</keyword>
<sequence>MYAGGIKSVVWTDVFQCFIIFGGTIAILIKEILEISNSDEDFGKIINDGKRLIFDDFSPDPRVRHTVWSLSVGGFFVWLSSWCSQSSIQRISSLKAKTSAGCAFIITIPFSIVYGGLMGSLGLVLYAYYNQKKCGPLEAGYVNNANQLMPYFVFDVMHDYPGLPGIYISALFSGSLSTVSSGINSLAANTVEDLLKHRLANFSKFQITLVAKFTVVIFGGIAIGIAYLAQTVPGPVTQISLATFGACGGPLTGLFFLGALFPFANWIGALVGSVLAFAINMWLSIGGTLYGKKSPKLEPNPISGCSAKNDTLNSTYLFTTEFSTTLPTSTLSMTSNNNDGSAFPLYDLSYMWYGLTGFLLTIVFGVIISCATGRDKGNKTEAKYLFTFCRRFAKDEHDENKYLASKTPRKELASFDNVLSGYKEERFPEETQNRQNHVIEKF</sequence>
<evidence type="ECO:0000256" key="1">
    <source>
        <dbReference type="ARBA" id="ARBA00004651"/>
    </source>
</evidence>
<feature type="transmembrane region" description="Helical" evidence="12">
    <location>
        <begin position="166"/>
        <end position="188"/>
    </location>
</feature>
<dbReference type="EMBL" id="JARBDR010000657">
    <property type="protein sequence ID" value="KAJ8308219.1"/>
    <property type="molecule type" value="Genomic_DNA"/>
</dbReference>
<dbReference type="InterPro" id="IPR001734">
    <property type="entry name" value="Na/solute_symporter"/>
</dbReference>
<evidence type="ECO:0000256" key="10">
    <source>
        <dbReference type="ARBA" id="ARBA00023201"/>
    </source>
</evidence>
<feature type="transmembrane region" description="Helical" evidence="12">
    <location>
        <begin position="209"/>
        <end position="229"/>
    </location>
</feature>
<reference evidence="13 14" key="1">
    <citation type="submission" date="2022-12" db="EMBL/GenBank/DDBJ databases">
        <title>Chromosome-level genome of Tegillarca granosa.</title>
        <authorList>
            <person name="Kim J."/>
        </authorList>
    </citation>
    <scope>NUCLEOTIDE SEQUENCE [LARGE SCALE GENOMIC DNA]</scope>
    <source>
        <strain evidence="13">Teg-2019</strain>
        <tissue evidence="13">Adductor muscle</tissue>
    </source>
</reference>
<dbReference type="Pfam" id="PF00474">
    <property type="entry name" value="SSF"/>
    <property type="match status" value="1"/>
</dbReference>
<name>A0ABQ9ET37_TEGGR</name>
<proteinExistence type="inferred from homology"/>